<dbReference type="RefSeq" id="WP_145775339.1">
    <property type="nucleotide sequence ID" value="NZ_BAAATQ010000247.1"/>
</dbReference>
<dbReference type="PROSITE" id="PS51257">
    <property type="entry name" value="PROKAR_LIPOPROTEIN"/>
    <property type="match status" value="1"/>
</dbReference>
<dbReference type="InterPro" id="IPR018910">
    <property type="entry name" value="LpqB_C"/>
</dbReference>
<dbReference type="EMBL" id="VLKE01000001">
    <property type="protein sequence ID" value="TWH68556.1"/>
    <property type="molecule type" value="Genomic_DNA"/>
</dbReference>
<dbReference type="SMART" id="SM00909">
    <property type="entry name" value="Germane"/>
    <property type="match status" value="1"/>
</dbReference>
<protein>
    <recommendedName>
        <fullName evidence="2">GerMN domain-containing protein</fullName>
    </recommendedName>
</protein>
<sequence length="606" mass="65666">MRRRPWFAGALGAALLLTGVVGCGIPGESEVRVDGQVSAARPGSSSYRGDEPPNRTATVTDRVEYVENFLLAPAGEADKAYERVKPFVAPENRAQVQAKPASEVTFNVVRLLETPVITDTTDGTKVTLRVQQIGLLRADGTLVPPVSTDTEYQFGLRAAQEDRPELGWYVTDPPPNALLLSDNALQRYYQAHTIYFWNTDRSRLVPDQRYLPRAVPDERRVTEVVRWLTAGPSEWLLPGTTRLPDGTRLINNATGADDQWEVNLDMPVDVGEARVEQFLDQLALSLPELNGRLELKIHNQSRETIDDLAAHRLAHPAYPISGDPLRFCVYDSAVHPLAVDPDEAKGPVPIAPEANRDVVSAGLSRSRDEVQAALVTAGAGQRRQRLAVGAGPAPVADFRRSPGAYASMGRPVWLRSANPERPQGLVVADGKLYRFDVNAQLRTVPLSVEGKVTAVAASLDGHRIAVIVNGALYVAAVNTDGGVVSVGPVRRLVTSLTDLSAVEWARENTLYLAGSAGQPAVYEISVDGALETALKKNVGARVTHMSAYPINAVVPFNAANLMYEASGVAYWNSNPHDKIKREQVPDLTPPPAGVQVGEPTAPFFLY</sequence>
<evidence type="ECO:0000313" key="4">
    <source>
        <dbReference type="Proteomes" id="UP000319825"/>
    </source>
</evidence>
<feature type="region of interest" description="Disordered" evidence="1">
    <location>
        <begin position="35"/>
        <end position="56"/>
    </location>
</feature>
<name>A0A562ICH2_MICOL</name>
<comment type="caution">
    <text evidence="3">The sequence shown here is derived from an EMBL/GenBank/DDBJ whole genome shotgun (WGS) entry which is preliminary data.</text>
</comment>
<accession>A0A562ICH2</accession>
<dbReference type="OrthoDB" id="5172668at2"/>
<evidence type="ECO:0000256" key="1">
    <source>
        <dbReference type="SAM" id="MobiDB-lite"/>
    </source>
</evidence>
<dbReference type="AlphaFoldDB" id="A0A562ICH2"/>
<dbReference type="Pfam" id="PF10646">
    <property type="entry name" value="Germane"/>
    <property type="match status" value="1"/>
</dbReference>
<dbReference type="SUPFAM" id="SSF63829">
    <property type="entry name" value="Calcium-dependent phosphotriesterase"/>
    <property type="match status" value="1"/>
</dbReference>
<dbReference type="InterPro" id="IPR019606">
    <property type="entry name" value="GerMN"/>
</dbReference>
<evidence type="ECO:0000313" key="3">
    <source>
        <dbReference type="EMBL" id="TWH68556.1"/>
    </source>
</evidence>
<proteinExistence type="predicted"/>
<dbReference type="Proteomes" id="UP000319825">
    <property type="component" value="Unassembled WGS sequence"/>
</dbReference>
<feature type="domain" description="GerMN" evidence="2">
    <location>
        <begin position="221"/>
        <end position="306"/>
    </location>
</feature>
<organism evidence="3 4">
    <name type="scientific">Micromonospora olivasterospora</name>
    <dbReference type="NCBI Taxonomy" id="1880"/>
    <lineage>
        <taxon>Bacteria</taxon>
        <taxon>Bacillati</taxon>
        <taxon>Actinomycetota</taxon>
        <taxon>Actinomycetes</taxon>
        <taxon>Micromonosporales</taxon>
        <taxon>Micromonosporaceae</taxon>
        <taxon>Micromonospora</taxon>
    </lineage>
</organism>
<dbReference type="Pfam" id="PF10647">
    <property type="entry name" value="Gmad1"/>
    <property type="match status" value="1"/>
</dbReference>
<reference evidence="3 4" key="1">
    <citation type="submission" date="2019-07" db="EMBL/GenBank/DDBJ databases">
        <title>R&amp;d 2014.</title>
        <authorList>
            <person name="Klenk H.-P."/>
        </authorList>
    </citation>
    <scope>NUCLEOTIDE SEQUENCE [LARGE SCALE GENOMIC DNA]</scope>
    <source>
        <strain evidence="3 4">DSM 43868</strain>
    </source>
</reference>
<gene>
    <name evidence="3" type="ORF">JD77_03551</name>
</gene>
<keyword evidence="4" id="KW-1185">Reference proteome</keyword>
<evidence type="ECO:0000259" key="2">
    <source>
        <dbReference type="SMART" id="SM00909"/>
    </source>
</evidence>